<dbReference type="AlphaFoldDB" id="A0A2H4SKI5"/>
<dbReference type="VEuPathDB" id="FungiDB:CCM_06838"/>
<proteinExistence type="predicted"/>
<dbReference type="OrthoDB" id="5043642at2759"/>
<accession>A0A2H4SKI5</accession>
<dbReference type="EMBL" id="CP023324">
    <property type="protein sequence ID" value="ATY63615.1"/>
    <property type="molecule type" value="Genomic_DNA"/>
</dbReference>
<dbReference type="Proteomes" id="UP000323067">
    <property type="component" value="Chromosome vii"/>
</dbReference>
<protein>
    <recommendedName>
        <fullName evidence="3">HRQ family 2</fullName>
    </recommendedName>
</protein>
<evidence type="ECO:0000313" key="2">
    <source>
        <dbReference type="Proteomes" id="UP000323067"/>
    </source>
</evidence>
<dbReference type="Pfam" id="PF11927">
    <property type="entry name" value="HODM_asu-like"/>
    <property type="match status" value="1"/>
</dbReference>
<name>A0A2H4SKI5_CORMI</name>
<evidence type="ECO:0000313" key="1">
    <source>
        <dbReference type="EMBL" id="ATY63615.1"/>
    </source>
</evidence>
<dbReference type="VEuPathDB" id="FungiDB:A9K55_008070"/>
<gene>
    <name evidence="1" type="ORF">A9K55_008070</name>
</gene>
<sequence>MLNVVVACTAAAAAALLWLSYTWIRTRRFPQTAELTRPVKEHGGDDKTPLITPLDGLVWQDEKPKQLRPFKPTYHITLALQADTPQELITIDRDYLSRVTLRRSLLAAHGGTVHGCTRPGRAAVRELYAYLLGSYLPTRYPTIFRRTGDGGGLLNTATGATHPRRRPLDDDDDPAAALRILGETVEEDLFLLRETPAGHESTAFVCCFPAGFDPSEKLGRLLREIHRPVPGYDRIAKSMERFFSKLEVGRSVKRMNWSVQTHDQLFNCKANPVLANEDSNTLDDDNIDISKAEPRQTFVRIELQTLTRLPETRAILFSFKTYMYPVTQFKDEGNGPAFADAVEGLGSGNAPGMGVYKGSPRWGKAVCAYLRS</sequence>
<reference evidence="1 2" key="1">
    <citation type="journal article" date="2017" name="BMC Genomics">
        <title>Chromosome level assembly and secondary metabolite potential of the parasitic fungus Cordyceps militaris.</title>
        <authorList>
            <person name="Kramer G.J."/>
            <person name="Nodwell J.R."/>
        </authorList>
    </citation>
    <scope>NUCLEOTIDE SEQUENCE [LARGE SCALE GENOMIC DNA]</scope>
    <source>
        <strain evidence="1 2">ATCC 34164</strain>
    </source>
</reference>
<dbReference type="InterPro" id="IPR021848">
    <property type="entry name" value="HODM_asu-like"/>
</dbReference>
<evidence type="ECO:0008006" key="3">
    <source>
        <dbReference type="Google" id="ProtNLM"/>
    </source>
</evidence>
<organism evidence="1 2">
    <name type="scientific">Cordyceps militaris</name>
    <name type="common">Caterpillar fungus</name>
    <name type="synonym">Clavaria militaris</name>
    <dbReference type="NCBI Taxonomy" id="73501"/>
    <lineage>
        <taxon>Eukaryota</taxon>
        <taxon>Fungi</taxon>
        <taxon>Dikarya</taxon>
        <taxon>Ascomycota</taxon>
        <taxon>Pezizomycotina</taxon>
        <taxon>Sordariomycetes</taxon>
        <taxon>Hypocreomycetidae</taxon>
        <taxon>Hypocreales</taxon>
        <taxon>Cordycipitaceae</taxon>
        <taxon>Cordyceps</taxon>
    </lineage>
</organism>